<dbReference type="Proteomes" id="UP000318571">
    <property type="component" value="Chromosome 6"/>
</dbReference>
<reference evidence="2 3" key="1">
    <citation type="journal article" date="2018" name="Nat. Ecol. Evol.">
        <title>Genomic signatures of mitonuclear coevolution across populations of Tigriopus californicus.</title>
        <authorList>
            <person name="Barreto F.S."/>
            <person name="Watson E.T."/>
            <person name="Lima T.G."/>
            <person name="Willett C.S."/>
            <person name="Edmands S."/>
            <person name="Li W."/>
            <person name="Burton R.S."/>
        </authorList>
    </citation>
    <scope>NUCLEOTIDE SEQUENCE [LARGE SCALE GENOMIC DNA]</scope>
    <source>
        <strain evidence="2 3">San Diego</strain>
    </source>
</reference>
<dbReference type="Pfam" id="PF04784">
    <property type="entry name" value="DUF547"/>
    <property type="match status" value="1"/>
</dbReference>
<dbReference type="STRING" id="6832.A0A553PPI9"/>
<protein>
    <recommendedName>
        <fullName evidence="1">DUF547 domain-containing protein</fullName>
    </recommendedName>
</protein>
<organism evidence="2 3">
    <name type="scientific">Tigriopus californicus</name>
    <name type="common">Marine copepod</name>
    <dbReference type="NCBI Taxonomy" id="6832"/>
    <lineage>
        <taxon>Eukaryota</taxon>
        <taxon>Metazoa</taxon>
        <taxon>Ecdysozoa</taxon>
        <taxon>Arthropoda</taxon>
        <taxon>Crustacea</taxon>
        <taxon>Multicrustacea</taxon>
        <taxon>Hexanauplia</taxon>
        <taxon>Copepoda</taxon>
        <taxon>Harpacticoida</taxon>
        <taxon>Harpacticidae</taxon>
        <taxon>Tigriopus</taxon>
    </lineage>
</organism>
<feature type="domain" description="DUF547" evidence="1">
    <location>
        <begin position="73"/>
        <end position="200"/>
    </location>
</feature>
<dbReference type="InterPro" id="IPR006869">
    <property type="entry name" value="DUF547"/>
</dbReference>
<dbReference type="PANTHER" id="PTHR46361">
    <property type="entry name" value="ELECTRON CARRIER/ PROTEIN DISULFIDE OXIDOREDUCTASE"/>
    <property type="match status" value="1"/>
</dbReference>
<sequence>MTEEDPWVLNATLSNSDTVPDTQGLVAQMNAVIMELKSNFISESGVNYAAMAKDPAFQTYLNLARQLSRIAVEKLPEHERKAFFINLYNCMTIHILVWKHKESLSPKDIDGMWNKYVYQIGPHRMTLDEIEHGVLRSNRGHPAAKKPSFPEGDPRLSLVISTFDGRIHFALNCGARSCPPIRIYKAEKLDTQLEMAAKSFCSQEIRFAAESNTVFLSKLFLWYRNDFGSTDHEAVKCLAQYVTNATLQCQLRAIGGETKIVFNDYDWDANSSTSQ</sequence>
<accession>A0A553PPI9</accession>
<gene>
    <name evidence="2" type="ORF">TCAL_05902</name>
</gene>
<comment type="caution">
    <text evidence="2">The sequence shown here is derived from an EMBL/GenBank/DDBJ whole genome shotgun (WGS) entry which is preliminary data.</text>
</comment>
<dbReference type="PANTHER" id="PTHR46361:SF3">
    <property type="entry name" value="ELECTRON CARRIER_ PROTEIN DISULFIDE OXIDOREDUCTASE"/>
    <property type="match status" value="1"/>
</dbReference>
<dbReference type="EMBL" id="VCGU01000002">
    <property type="protein sequence ID" value="TRY79598.1"/>
    <property type="molecule type" value="Genomic_DNA"/>
</dbReference>
<dbReference type="AlphaFoldDB" id="A0A553PPI9"/>
<proteinExistence type="predicted"/>
<dbReference type="OMA" id="YQAFWIN"/>
<evidence type="ECO:0000259" key="1">
    <source>
        <dbReference type="Pfam" id="PF04784"/>
    </source>
</evidence>
<evidence type="ECO:0000313" key="2">
    <source>
        <dbReference type="EMBL" id="TRY79598.1"/>
    </source>
</evidence>
<name>A0A553PPI9_TIGCA</name>
<evidence type="ECO:0000313" key="3">
    <source>
        <dbReference type="Proteomes" id="UP000318571"/>
    </source>
</evidence>
<keyword evidence="3" id="KW-1185">Reference proteome</keyword>